<feature type="transmembrane region" description="Helical" evidence="11">
    <location>
        <begin position="15"/>
        <end position="36"/>
    </location>
</feature>
<evidence type="ECO:0000256" key="2">
    <source>
        <dbReference type="ARBA" id="ARBA00010519"/>
    </source>
</evidence>
<evidence type="ECO:0000256" key="10">
    <source>
        <dbReference type="ARBA" id="ARBA00049551"/>
    </source>
</evidence>
<comment type="similarity">
    <text evidence="2">Belongs to the complex I subunit 4L family.</text>
</comment>
<keyword evidence="8 11" id="KW-0472">Membrane</keyword>
<keyword evidence="4 11" id="KW-0812">Transmembrane</keyword>
<feature type="transmembrane region" description="Helical" evidence="11">
    <location>
        <begin position="42"/>
        <end position="68"/>
    </location>
</feature>
<reference evidence="12" key="1">
    <citation type="submission" date="2021-01" db="EMBL/GenBank/DDBJ databases">
        <title>The mitochondrial genome of Diaphanosoma excisum Sars, 1885 (Crustacea: Branchiopoda: Cladocera).</title>
        <authorList>
            <person name="Liu P."/>
        </authorList>
    </citation>
    <scope>NUCLEOTIDE SEQUENCE</scope>
</reference>
<evidence type="ECO:0000256" key="11">
    <source>
        <dbReference type="SAM" id="Phobius"/>
    </source>
</evidence>
<evidence type="ECO:0000256" key="6">
    <source>
        <dbReference type="ARBA" id="ARBA00022989"/>
    </source>
</evidence>
<dbReference type="Pfam" id="PF00420">
    <property type="entry name" value="Oxidored_q2"/>
    <property type="match status" value="1"/>
</dbReference>
<evidence type="ECO:0000256" key="8">
    <source>
        <dbReference type="ARBA" id="ARBA00023136"/>
    </source>
</evidence>
<dbReference type="EMBL" id="MW476927">
    <property type="protein sequence ID" value="QST19911.1"/>
    <property type="molecule type" value="Genomic_DNA"/>
</dbReference>
<keyword evidence="5" id="KW-1278">Translocase</keyword>
<evidence type="ECO:0000256" key="7">
    <source>
        <dbReference type="ARBA" id="ARBA00023027"/>
    </source>
</evidence>
<dbReference type="GO" id="GO:0008137">
    <property type="term" value="F:NADH dehydrogenase (ubiquinone) activity"/>
    <property type="evidence" value="ECO:0007669"/>
    <property type="project" value="UniProtKB-EC"/>
</dbReference>
<dbReference type="AlphaFoldDB" id="A0A8A1RXL9"/>
<sequence length="84" mass="9428">MFLFLFAFVSKRKHLLATLLSLEGLMLMMFMALMYLSSLSVFHGFILIFLTLVACEGALGLSILVLIVRNYSSDYFGSMNSLTC</sequence>
<evidence type="ECO:0000256" key="3">
    <source>
        <dbReference type="ARBA" id="ARBA00016612"/>
    </source>
</evidence>
<evidence type="ECO:0000256" key="4">
    <source>
        <dbReference type="ARBA" id="ARBA00022692"/>
    </source>
</evidence>
<protein>
    <recommendedName>
        <fullName evidence="3">NADH-ubiquinone oxidoreductase chain 4L</fullName>
    </recommendedName>
    <alternativeName>
        <fullName evidence="9">NADH dehydrogenase subunit 4L</fullName>
    </alternativeName>
</protein>
<evidence type="ECO:0000256" key="5">
    <source>
        <dbReference type="ARBA" id="ARBA00022967"/>
    </source>
</evidence>
<keyword evidence="6 11" id="KW-1133">Transmembrane helix</keyword>
<name>A0A8A1RXL9_9CRUS</name>
<evidence type="ECO:0000313" key="12">
    <source>
        <dbReference type="EMBL" id="QST19911.1"/>
    </source>
</evidence>
<organism evidence="12">
    <name type="scientific">Diaphanosoma excisum</name>
    <dbReference type="NCBI Taxonomy" id="2094052"/>
    <lineage>
        <taxon>Eukaryota</taxon>
        <taxon>Metazoa</taxon>
        <taxon>Ecdysozoa</taxon>
        <taxon>Arthropoda</taxon>
        <taxon>Crustacea</taxon>
        <taxon>Branchiopoda</taxon>
        <taxon>Diplostraca</taxon>
        <taxon>Cladocera</taxon>
        <taxon>Ctenopoda</taxon>
        <taxon>Sididae</taxon>
        <taxon>Diaphanosoma</taxon>
    </lineage>
</organism>
<keyword evidence="7" id="KW-0520">NAD</keyword>
<geneLocation type="mitochondrion" evidence="12"/>
<evidence type="ECO:0000256" key="1">
    <source>
        <dbReference type="ARBA" id="ARBA00004141"/>
    </source>
</evidence>
<dbReference type="Gene3D" id="1.10.287.3510">
    <property type="match status" value="1"/>
</dbReference>
<dbReference type="InterPro" id="IPR039428">
    <property type="entry name" value="NUOK/Mnh_C1-like"/>
</dbReference>
<comment type="subcellular location">
    <subcellularLocation>
        <location evidence="1">Membrane</location>
        <topology evidence="1">Multi-pass membrane protein</topology>
    </subcellularLocation>
</comment>
<accession>A0A8A1RXL9</accession>
<dbReference type="GO" id="GO:0016020">
    <property type="term" value="C:membrane"/>
    <property type="evidence" value="ECO:0007669"/>
    <property type="project" value="UniProtKB-SubCell"/>
</dbReference>
<gene>
    <name evidence="12" type="primary">nad4l</name>
</gene>
<comment type="catalytic activity">
    <reaction evidence="10">
        <text>a ubiquinone + NADH + 5 H(+)(in) = a ubiquinol + NAD(+) + 4 H(+)(out)</text>
        <dbReference type="Rhea" id="RHEA:29091"/>
        <dbReference type="Rhea" id="RHEA-COMP:9565"/>
        <dbReference type="Rhea" id="RHEA-COMP:9566"/>
        <dbReference type="ChEBI" id="CHEBI:15378"/>
        <dbReference type="ChEBI" id="CHEBI:16389"/>
        <dbReference type="ChEBI" id="CHEBI:17976"/>
        <dbReference type="ChEBI" id="CHEBI:57540"/>
        <dbReference type="ChEBI" id="CHEBI:57945"/>
        <dbReference type="EC" id="7.1.1.2"/>
    </reaction>
</comment>
<keyword evidence="12" id="KW-0496">Mitochondrion</keyword>
<evidence type="ECO:0000256" key="9">
    <source>
        <dbReference type="ARBA" id="ARBA00031586"/>
    </source>
</evidence>
<proteinExistence type="inferred from homology"/>